<dbReference type="HOGENOM" id="CLU_015846_11_2_6"/>
<evidence type="ECO:0000256" key="1">
    <source>
        <dbReference type="ARBA" id="ARBA00001933"/>
    </source>
</evidence>
<dbReference type="KEGG" id="rma:Rmag_0835"/>
<dbReference type="PANTHER" id="PTHR13693">
    <property type="entry name" value="CLASS II AMINOTRANSFERASE/8-AMINO-7-OXONONANOATE SYNTHASE"/>
    <property type="match status" value="1"/>
</dbReference>
<dbReference type="OrthoDB" id="9807157at2"/>
<dbReference type="GO" id="GO:0009102">
    <property type="term" value="P:biotin biosynthetic process"/>
    <property type="evidence" value="ECO:0007669"/>
    <property type="project" value="TreeGrafter"/>
</dbReference>
<reference evidence="5 6" key="1">
    <citation type="journal article" date="2007" name="Science">
        <title>The Calyptogena magnifica chemoautotrophic symbiont genome.</title>
        <authorList>
            <person name="Newton I.L.G."/>
            <person name="Woyke T."/>
            <person name="Auchtung T.A."/>
            <person name="Dilly G.F."/>
            <person name="Dutton R.J."/>
            <person name="Fisher M.C."/>
            <person name="Fontanez K.M."/>
            <person name="Lau E."/>
            <person name="Stewart F.J."/>
            <person name="Richardson P.M."/>
            <person name="Barry K.W."/>
            <person name="Saunders E."/>
            <person name="Detter J.C."/>
            <person name="Wu D."/>
            <person name="Eisen J.A."/>
            <person name="Cavanaugh C.M."/>
        </authorList>
    </citation>
    <scope>NUCLEOTIDE SEQUENCE [LARGE SCALE GENOMIC DNA]</scope>
    <source>
        <strain evidence="5 6">Cm</strain>
    </source>
</reference>
<evidence type="ECO:0000313" key="5">
    <source>
        <dbReference type="EMBL" id="ABL02552.1"/>
    </source>
</evidence>
<keyword evidence="6" id="KW-1185">Reference proteome</keyword>
<evidence type="ECO:0000256" key="3">
    <source>
        <dbReference type="ARBA" id="ARBA00022898"/>
    </source>
</evidence>
<dbReference type="Pfam" id="PF00155">
    <property type="entry name" value="Aminotran_1_2"/>
    <property type="match status" value="1"/>
</dbReference>
<sequence>MNFSQKLSNLKQSHLYRSRKISKNTQNTQMTINGKPLINFCSNDYLSLASHPQVKEAFKQGVDKFGVGSGSSHLISGHTPAHHALEEALADYTGQKKALLFSTGYMANIGIFSALKDELDWVLQDKLNHASLIDANHLIGLPLQRYLHNNVESLKKKIGKQTELAPHSITFGGQGLVVTDNIFSMDGDQANIKSIEKIVKKYNALLIQDDAHGFGIFEPIIPKNSIYMATLGKAAGTMGAFVAGDEDLIDFLIQKSRPYIYTTAIAPALCVATLKSLELIKHGDQNTKLLANIRYFKSFSKTLNLPITNSNSAIQPFIMGSSKKAIHISKKLINVGFYVSAIRPPTVPKNTARLRITLSARHTQSQIKQLLTQLKYAIQ</sequence>
<dbReference type="InterPro" id="IPR015421">
    <property type="entry name" value="PyrdxlP-dep_Trfase_major"/>
</dbReference>
<feature type="domain" description="Aminotransferase class I/classII large" evidence="4">
    <location>
        <begin position="36"/>
        <end position="373"/>
    </location>
</feature>
<dbReference type="InterPro" id="IPR050087">
    <property type="entry name" value="AON_synthase_class-II"/>
</dbReference>
<dbReference type="AlphaFoldDB" id="A1AX95"/>
<dbReference type="GO" id="GO:0030170">
    <property type="term" value="F:pyridoxal phosphate binding"/>
    <property type="evidence" value="ECO:0007669"/>
    <property type="project" value="InterPro"/>
</dbReference>
<name>A1AX95_RUTMC</name>
<dbReference type="EMBL" id="CP000488">
    <property type="protein sequence ID" value="ABL02552.1"/>
    <property type="molecule type" value="Genomic_DNA"/>
</dbReference>
<keyword evidence="3" id="KW-0663">Pyridoxal phosphate</keyword>
<organism evidence="5 6">
    <name type="scientific">Ruthia magnifica subsp. Calyptogena magnifica</name>
    <dbReference type="NCBI Taxonomy" id="413404"/>
    <lineage>
        <taxon>Bacteria</taxon>
        <taxon>Pseudomonadati</taxon>
        <taxon>Pseudomonadota</taxon>
        <taxon>Gammaproteobacteria</taxon>
        <taxon>Candidatus Pseudothioglobaceae</taxon>
        <taxon>Candidatus Ruthturnera</taxon>
    </lineage>
</organism>
<dbReference type="eggNOG" id="COG0156">
    <property type="taxonomic scope" value="Bacteria"/>
</dbReference>
<dbReference type="GO" id="GO:0008710">
    <property type="term" value="F:8-amino-7-oxononanoate synthase activity"/>
    <property type="evidence" value="ECO:0007669"/>
    <property type="project" value="UniProtKB-EC"/>
</dbReference>
<proteinExistence type="predicted"/>
<comment type="cofactor">
    <cofactor evidence="1">
        <name>pyridoxal 5'-phosphate</name>
        <dbReference type="ChEBI" id="CHEBI:597326"/>
    </cofactor>
</comment>
<dbReference type="Proteomes" id="UP000002587">
    <property type="component" value="Chromosome"/>
</dbReference>
<dbReference type="Gene3D" id="3.40.640.10">
    <property type="entry name" value="Type I PLP-dependent aspartate aminotransferase-like (Major domain)"/>
    <property type="match status" value="1"/>
</dbReference>
<dbReference type="Gene3D" id="3.90.1150.10">
    <property type="entry name" value="Aspartate Aminotransferase, domain 1"/>
    <property type="match status" value="1"/>
</dbReference>
<keyword evidence="5" id="KW-0012">Acyltransferase</keyword>
<dbReference type="InterPro" id="IPR015424">
    <property type="entry name" value="PyrdxlP-dep_Trfase"/>
</dbReference>
<dbReference type="PANTHER" id="PTHR13693:SF100">
    <property type="entry name" value="8-AMINO-7-OXONONANOATE SYNTHASE"/>
    <property type="match status" value="1"/>
</dbReference>
<dbReference type="SUPFAM" id="SSF53383">
    <property type="entry name" value="PLP-dependent transferases"/>
    <property type="match status" value="1"/>
</dbReference>
<accession>A1AX95</accession>
<gene>
    <name evidence="5" type="ordered locus">Rmag_0835</name>
</gene>
<evidence type="ECO:0000259" key="4">
    <source>
        <dbReference type="Pfam" id="PF00155"/>
    </source>
</evidence>
<dbReference type="RefSeq" id="WP_011738177.1">
    <property type="nucleotide sequence ID" value="NC_008610.1"/>
</dbReference>
<keyword evidence="2 5" id="KW-0808">Transferase</keyword>
<evidence type="ECO:0000256" key="2">
    <source>
        <dbReference type="ARBA" id="ARBA00022679"/>
    </source>
</evidence>
<evidence type="ECO:0000313" key="6">
    <source>
        <dbReference type="Proteomes" id="UP000002587"/>
    </source>
</evidence>
<dbReference type="EC" id="2.3.1.47" evidence="5"/>
<dbReference type="InterPro" id="IPR004839">
    <property type="entry name" value="Aminotransferase_I/II_large"/>
</dbReference>
<protein>
    <submittedName>
        <fullName evidence="5">8-amino-7-oxononanoate synthase</fullName>
        <ecNumber evidence="5">2.3.1.47</ecNumber>
    </submittedName>
</protein>
<dbReference type="STRING" id="413404.Rmag_0835"/>
<dbReference type="InterPro" id="IPR015422">
    <property type="entry name" value="PyrdxlP-dep_Trfase_small"/>
</dbReference>